<dbReference type="Pfam" id="PF01734">
    <property type="entry name" value="Patatin"/>
    <property type="match status" value="1"/>
</dbReference>
<keyword evidence="2 4" id="KW-0442">Lipid degradation</keyword>
<feature type="short sequence motif" description="DGA/G" evidence="4">
    <location>
        <begin position="206"/>
        <end position="208"/>
    </location>
</feature>
<dbReference type="RefSeq" id="WP_111370253.1">
    <property type="nucleotide sequence ID" value="NZ_CP029480.1"/>
</dbReference>
<evidence type="ECO:0000256" key="4">
    <source>
        <dbReference type="PROSITE-ProRule" id="PRU01161"/>
    </source>
</evidence>
<dbReference type="InterPro" id="IPR043864">
    <property type="entry name" value="Omp85-like_dom"/>
</dbReference>
<dbReference type="AlphaFoldDB" id="A0A2Z4G7K2"/>
<dbReference type="PANTHER" id="PTHR14226:SF76">
    <property type="entry name" value="NTE FAMILY PROTEIN RSSA"/>
    <property type="match status" value="1"/>
</dbReference>
<dbReference type="KEGG" id="als:DJ013_02760"/>
<dbReference type="PANTHER" id="PTHR14226">
    <property type="entry name" value="NEUROPATHY TARGET ESTERASE/SWISS CHEESE D.MELANOGASTER"/>
    <property type="match status" value="1"/>
</dbReference>
<dbReference type="GO" id="GO:0016787">
    <property type="term" value="F:hydrolase activity"/>
    <property type="evidence" value="ECO:0007669"/>
    <property type="project" value="UniProtKB-UniRule"/>
</dbReference>
<keyword evidence="7" id="KW-1185">Reference proteome</keyword>
<dbReference type="EMBL" id="CP029480">
    <property type="protein sequence ID" value="AWV97151.1"/>
    <property type="molecule type" value="Genomic_DNA"/>
</dbReference>
<feature type="active site" description="Nucleophile" evidence="4">
    <location>
        <position position="62"/>
    </location>
</feature>
<evidence type="ECO:0000259" key="5">
    <source>
        <dbReference type="PROSITE" id="PS51635"/>
    </source>
</evidence>
<feature type="domain" description="PNPLA" evidence="5">
    <location>
        <begin position="29"/>
        <end position="219"/>
    </location>
</feature>
<dbReference type="Pfam" id="PF19143">
    <property type="entry name" value="Omp85_2"/>
    <property type="match status" value="1"/>
</dbReference>
<sequence length="744" mass="83156">MRKSYFFAFFLILGLSYGFGQSERPKIGLTLSGGGAKGLAHIGILKAIDSAGVKIDYITGTSMGAVVGSLYAIGYSGKQIEKLARNIDWGLLLSNEMALKSLAMEEKGEYGKYAIELPIIKRKLSLPIGVLQGQELWFKFAELYKPVRGISDFASFSIPFKCVATDIITGKAVVFDSGDISTAVRASMAIPSAFTPVDLDGMKLVDGGMLRNFPVRDVKEMGADIVIGSSLSSGLYSRERLNNVIDILLQLAFFKENDDFLEEVPLCDYYVEQTLEGYSMASFGDSETIIDLGIEKGESIFPEIKHLADSLDAIYGKQIFVEDRLPKNDSVLINSHSIIGLESTTETFFIHAIKFGDGKYYTEAAISDLIRKVYGTRYYSSINFKIIKHEDNTNEVVFRVVENPLTYAKLGLHYNDFSGISALLNFTTRDFFTKYSRSLVTYNIGENLRLLGEHMQYFGLQKNVALIARLQVENFKFNTYTDLSRTGQYKQFYTVGELKGQYAGNRDWTGGIGIRQEYIRFKPLVESRLEASGKNTFLTSFAFLKFNTFDRPIYPNKGLKLEAELGSVFNQKPDIEFLEDGVPITDLSTLGIDYENYQRLSIMLDAYQPIAPKWTFNVVFQAGLNFNYSQNLVNNFQVGGLTRTFRNQITFAGYNEGVISTASVATLGLGVNCSLFKNGYLTFKSNGLVSNFTSREKYLRFDTWLTGHAVSFAYLTPIGALEFSIMYGDQSNDLGTYVNFGIPF</sequence>
<proteinExistence type="predicted"/>
<feature type="short sequence motif" description="GXSXG" evidence="4">
    <location>
        <begin position="60"/>
        <end position="64"/>
    </location>
</feature>
<keyword evidence="3 4" id="KW-0443">Lipid metabolism</keyword>
<evidence type="ECO:0000256" key="1">
    <source>
        <dbReference type="ARBA" id="ARBA00022801"/>
    </source>
</evidence>
<dbReference type="CDD" id="cd07205">
    <property type="entry name" value="Pat_PNPLA6_PNPLA7_NTE1_like"/>
    <property type="match status" value="1"/>
</dbReference>
<protein>
    <recommendedName>
        <fullName evidence="5">PNPLA domain-containing protein</fullName>
    </recommendedName>
</protein>
<name>A0A2Z4G7K2_9BACT</name>
<evidence type="ECO:0000256" key="3">
    <source>
        <dbReference type="ARBA" id="ARBA00023098"/>
    </source>
</evidence>
<dbReference type="Gene3D" id="3.10.20.310">
    <property type="entry name" value="membrane protein fhac"/>
    <property type="match status" value="1"/>
</dbReference>
<organism evidence="6 7">
    <name type="scientific">Arcticibacterium luteifluviistationis</name>
    <dbReference type="NCBI Taxonomy" id="1784714"/>
    <lineage>
        <taxon>Bacteria</taxon>
        <taxon>Pseudomonadati</taxon>
        <taxon>Bacteroidota</taxon>
        <taxon>Cytophagia</taxon>
        <taxon>Cytophagales</taxon>
        <taxon>Leadbetterellaceae</taxon>
        <taxon>Arcticibacterium</taxon>
    </lineage>
</organism>
<feature type="short sequence motif" description="GXGXXG" evidence="4">
    <location>
        <begin position="33"/>
        <end position="38"/>
    </location>
</feature>
<dbReference type="InterPro" id="IPR016035">
    <property type="entry name" value="Acyl_Trfase/lysoPLipase"/>
</dbReference>
<evidence type="ECO:0000313" key="6">
    <source>
        <dbReference type="EMBL" id="AWV97151.1"/>
    </source>
</evidence>
<dbReference type="Proteomes" id="UP000249873">
    <property type="component" value="Chromosome"/>
</dbReference>
<dbReference type="InterPro" id="IPR050301">
    <property type="entry name" value="NTE"/>
</dbReference>
<feature type="active site" description="Proton acceptor" evidence="4">
    <location>
        <position position="206"/>
    </location>
</feature>
<dbReference type="OrthoDB" id="9770965at2"/>
<dbReference type="SUPFAM" id="SSF52151">
    <property type="entry name" value="FabD/lysophospholipase-like"/>
    <property type="match status" value="1"/>
</dbReference>
<evidence type="ECO:0000256" key="2">
    <source>
        <dbReference type="ARBA" id="ARBA00022963"/>
    </source>
</evidence>
<keyword evidence="1 4" id="KW-0378">Hydrolase</keyword>
<accession>A0A2Z4G7K2</accession>
<dbReference type="InterPro" id="IPR002641">
    <property type="entry name" value="PNPLA_dom"/>
</dbReference>
<dbReference type="PROSITE" id="PS51635">
    <property type="entry name" value="PNPLA"/>
    <property type="match status" value="1"/>
</dbReference>
<evidence type="ECO:0000313" key="7">
    <source>
        <dbReference type="Proteomes" id="UP000249873"/>
    </source>
</evidence>
<dbReference type="Gene3D" id="3.40.1090.10">
    <property type="entry name" value="Cytosolic phospholipase A2 catalytic domain"/>
    <property type="match status" value="2"/>
</dbReference>
<reference evidence="6 7" key="1">
    <citation type="submission" date="2018-05" db="EMBL/GenBank/DDBJ databases">
        <title>Complete genome sequence of Arcticibacterium luteifluviistationis SM1504T, a cytophagaceae bacterium isolated from Arctic surface seawater.</title>
        <authorList>
            <person name="Li Y."/>
            <person name="Qin Q.-L."/>
        </authorList>
    </citation>
    <scope>NUCLEOTIDE SEQUENCE [LARGE SCALE GENOMIC DNA]</scope>
    <source>
        <strain evidence="6 7">SM1504</strain>
    </source>
</reference>
<dbReference type="GO" id="GO:0016042">
    <property type="term" value="P:lipid catabolic process"/>
    <property type="evidence" value="ECO:0007669"/>
    <property type="project" value="UniProtKB-UniRule"/>
</dbReference>
<gene>
    <name evidence="6" type="ORF">DJ013_02760</name>
</gene>